<feature type="transmembrane region" description="Helical" evidence="1">
    <location>
        <begin position="63"/>
        <end position="80"/>
    </location>
</feature>
<dbReference type="RefSeq" id="WP_269037326.1">
    <property type="nucleotide sequence ID" value="NZ_CP114040.1"/>
</dbReference>
<feature type="transmembrane region" description="Helical" evidence="1">
    <location>
        <begin position="272"/>
        <end position="291"/>
    </location>
</feature>
<feature type="transmembrane region" description="Helical" evidence="1">
    <location>
        <begin position="199"/>
        <end position="217"/>
    </location>
</feature>
<feature type="transmembrane region" description="Helical" evidence="1">
    <location>
        <begin position="127"/>
        <end position="147"/>
    </location>
</feature>
<feature type="transmembrane region" description="Helical" evidence="1">
    <location>
        <begin position="420"/>
        <end position="444"/>
    </location>
</feature>
<keyword evidence="1" id="KW-0812">Transmembrane</keyword>
<evidence type="ECO:0000313" key="2">
    <source>
        <dbReference type="EMBL" id="WAS94994.1"/>
    </source>
</evidence>
<feature type="transmembrane region" description="Helical" evidence="1">
    <location>
        <begin position="351"/>
        <end position="374"/>
    </location>
</feature>
<feature type="transmembrane region" description="Helical" evidence="1">
    <location>
        <begin position="12"/>
        <end position="29"/>
    </location>
</feature>
<feature type="transmembrane region" description="Helical" evidence="1">
    <location>
        <begin position="92"/>
        <end position="115"/>
    </location>
</feature>
<dbReference type="EMBL" id="CP114040">
    <property type="protein sequence ID" value="WAS94994.1"/>
    <property type="molecule type" value="Genomic_DNA"/>
</dbReference>
<feature type="transmembrane region" description="Helical" evidence="1">
    <location>
        <begin position="159"/>
        <end position="179"/>
    </location>
</feature>
<name>A0ABY7H6T3_9BACT</name>
<evidence type="ECO:0000256" key="1">
    <source>
        <dbReference type="SAM" id="Phobius"/>
    </source>
</evidence>
<feature type="transmembrane region" description="Helical" evidence="1">
    <location>
        <begin position="238"/>
        <end position="260"/>
    </location>
</feature>
<sequence length="458" mass="47765">MPTAPSAHAARAGAWALLIVLATDLVLELSRRLVPLLADDAAAGSAFGLGWYHWFGWIARAEAPLRALMAGLAVVALLRLRRGTADSGARAMFLGAGLSTALVAASLVSYQWMILRDAAALVEASPILRAALVFDRLAAALLLAALLRARRAWGHGVGMAWSIAALLYTLRLALIVGFMVADAPVVDHADYVRRVWMTLAFYVTDIGAAMATLIAFARVAPAEPADDRYAAAASGLDLYFRALVTRVTLLVVGVVVTLAFGLTSPTTRGKLLFAVLAVPLPAVVAQLAGLTRYADAPLKIGRGALGVALVAMAVGLAIEVMTLVLFAELLWSDAEPGGFSSRAEPRVILEAMTYAGAGGQLVAVIGAVALVLSLRRAAVSLQAPALADRAAWLVAALLGVSGGTFVLLRLFGETLARTPIALFGLGLAALVLGVTVFVSWLRLVEGVAQELRARAKVA</sequence>
<keyword evidence="1" id="KW-1133">Transmembrane helix</keyword>
<feature type="transmembrane region" description="Helical" evidence="1">
    <location>
        <begin position="386"/>
        <end position="408"/>
    </location>
</feature>
<reference evidence="2" key="1">
    <citation type="submission" date="2022-11" db="EMBL/GenBank/DDBJ databases">
        <title>Minimal conservation of predation-associated metabolite biosynthetic gene clusters underscores biosynthetic potential of Myxococcota including descriptions for ten novel species: Archangium lansinium sp. nov., Myxococcus landrumus sp. nov., Nannocystis bai.</title>
        <authorList>
            <person name="Ahearne A."/>
            <person name="Stevens C."/>
            <person name="Dowd S."/>
        </authorList>
    </citation>
    <scope>NUCLEOTIDE SEQUENCE</scope>
    <source>
        <strain evidence="2">Fl3</strain>
    </source>
</reference>
<protein>
    <submittedName>
        <fullName evidence="2">Uncharacterized protein</fullName>
    </submittedName>
</protein>
<keyword evidence="3" id="KW-1185">Reference proteome</keyword>
<feature type="transmembrane region" description="Helical" evidence="1">
    <location>
        <begin position="303"/>
        <end position="331"/>
    </location>
</feature>
<keyword evidence="1" id="KW-0472">Membrane</keyword>
<gene>
    <name evidence="2" type="ORF">O0S08_02430</name>
</gene>
<accession>A0ABY7H6T3</accession>
<dbReference type="Proteomes" id="UP001164459">
    <property type="component" value="Chromosome"/>
</dbReference>
<evidence type="ECO:0000313" key="3">
    <source>
        <dbReference type="Proteomes" id="UP001164459"/>
    </source>
</evidence>
<proteinExistence type="predicted"/>
<organism evidence="2 3">
    <name type="scientific">Nannocystis punicea</name>
    <dbReference type="NCBI Taxonomy" id="2995304"/>
    <lineage>
        <taxon>Bacteria</taxon>
        <taxon>Pseudomonadati</taxon>
        <taxon>Myxococcota</taxon>
        <taxon>Polyangia</taxon>
        <taxon>Nannocystales</taxon>
        <taxon>Nannocystaceae</taxon>
        <taxon>Nannocystis</taxon>
    </lineage>
</organism>